<keyword evidence="2" id="KW-1185">Reference proteome</keyword>
<accession>A0AAD6YUU5</accession>
<evidence type="ECO:0000313" key="2">
    <source>
        <dbReference type="Proteomes" id="UP001219525"/>
    </source>
</evidence>
<name>A0AAD6YUU5_9AGAR</name>
<proteinExistence type="predicted"/>
<comment type="caution">
    <text evidence="1">The sequence shown here is derived from an EMBL/GenBank/DDBJ whole genome shotgun (WGS) entry which is preliminary data.</text>
</comment>
<evidence type="ECO:0008006" key="3">
    <source>
        <dbReference type="Google" id="ProtNLM"/>
    </source>
</evidence>
<dbReference type="Proteomes" id="UP001219525">
    <property type="component" value="Unassembled WGS sequence"/>
</dbReference>
<sequence length="270" mass="30349">MANSHPSFSDASADAILQSTEGTMYHIHSAILRNTSRFFLTMLSLPQPDDIKAPDVIPVSEKDVVMERVLRMMCGLEIPRWTSFDELESALDLIEKWDAPGPLSYIRSAIMSPIFADEPLRVYVLTTHYGWEEETAASLVQTLKVELLSGEYDLILRRLSSKSLLDLVAFHHRCKTRFQQAMDSTALFTGGNQEPSHCACGERRDNSAWRALRTKILSEFNRRPLGDHILVNISGCLESVACWSTKCVCGSVYYNQASTIENIKLCIKNA</sequence>
<reference evidence="1" key="1">
    <citation type="submission" date="2023-03" db="EMBL/GenBank/DDBJ databases">
        <title>Massive genome expansion in bonnet fungi (Mycena s.s.) driven by repeated elements and novel gene families across ecological guilds.</title>
        <authorList>
            <consortium name="Lawrence Berkeley National Laboratory"/>
            <person name="Harder C.B."/>
            <person name="Miyauchi S."/>
            <person name="Viragh M."/>
            <person name="Kuo A."/>
            <person name="Thoen E."/>
            <person name="Andreopoulos B."/>
            <person name="Lu D."/>
            <person name="Skrede I."/>
            <person name="Drula E."/>
            <person name="Henrissat B."/>
            <person name="Morin E."/>
            <person name="Kohler A."/>
            <person name="Barry K."/>
            <person name="LaButti K."/>
            <person name="Morin E."/>
            <person name="Salamov A."/>
            <person name="Lipzen A."/>
            <person name="Mereny Z."/>
            <person name="Hegedus B."/>
            <person name="Baldrian P."/>
            <person name="Stursova M."/>
            <person name="Weitz H."/>
            <person name="Taylor A."/>
            <person name="Grigoriev I.V."/>
            <person name="Nagy L.G."/>
            <person name="Martin F."/>
            <person name="Kauserud H."/>
        </authorList>
    </citation>
    <scope>NUCLEOTIDE SEQUENCE</scope>
    <source>
        <strain evidence="1">9144</strain>
    </source>
</reference>
<dbReference type="AlphaFoldDB" id="A0AAD6YUU5"/>
<dbReference type="Gene3D" id="3.30.710.10">
    <property type="entry name" value="Potassium Channel Kv1.1, Chain A"/>
    <property type="match status" value="1"/>
</dbReference>
<feature type="non-terminal residue" evidence="1">
    <location>
        <position position="1"/>
    </location>
</feature>
<organism evidence="1 2">
    <name type="scientific">Mycena pura</name>
    <dbReference type="NCBI Taxonomy" id="153505"/>
    <lineage>
        <taxon>Eukaryota</taxon>
        <taxon>Fungi</taxon>
        <taxon>Dikarya</taxon>
        <taxon>Basidiomycota</taxon>
        <taxon>Agaricomycotina</taxon>
        <taxon>Agaricomycetes</taxon>
        <taxon>Agaricomycetidae</taxon>
        <taxon>Agaricales</taxon>
        <taxon>Marasmiineae</taxon>
        <taxon>Mycenaceae</taxon>
        <taxon>Mycena</taxon>
    </lineage>
</organism>
<dbReference type="InterPro" id="IPR011333">
    <property type="entry name" value="SKP1/BTB/POZ_sf"/>
</dbReference>
<evidence type="ECO:0000313" key="1">
    <source>
        <dbReference type="EMBL" id="KAJ7230214.1"/>
    </source>
</evidence>
<gene>
    <name evidence="1" type="ORF">GGX14DRAFT_2703</name>
</gene>
<dbReference type="EMBL" id="JARJCW010000001">
    <property type="protein sequence ID" value="KAJ7230214.1"/>
    <property type="molecule type" value="Genomic_DNA"/>
</dbReference>
<protein>
    <recommendedName>
        <fullName evidence="3">BTB domain-containing protein</fullName>
    </recommendedName>
</protein>